<dbReference type="EMBL" id="VSRR010099940">
    <property type="protein sequence ID" value="MPC94808.1"/>
    <property type="molecule type" value="Genomic_DNA"/>
</dbReference>
<keyword evidence="4 8" id="KW-0812">Transmembrane</keyword>
<gene>
    <name evidence="9" type="primary">Slc6a18</name>
    <name evidence="9" type="ORF">E2C01_089994</name>
</gene>
<evidence type="ECO:0000256" key="2">
    <source>
        <dbReference type="ARBA" id="ARBA00006459"/>
    </source>
</evidence>
<feature type="transmembrane region" description="Helical" evidence="8">
    <location>
        <begin position="6"/>
        <end position="28"/>
    </location>
</feature>
<name>A0A5B7JNZ1_PORTR</name>
<protein>
    <submittedName>
        <fullName evidence="9">Sodium-dependent neutral amino acid transporter B(0)AT3</fullName>
    </submittedName>
</protein>
<dbReference type="PROSITE" id="PS50267">
    <property type="entry name" value="NA_NEUROTRAN_SYMP_3"/>
    <property type="match status" value="1"/>
</dbReference>
<keyword evidence="5" id="KW-0769">Symport</keyword>
<evidence type="ECO:0000313" key="10">
    <source>
        <dbReference type="Proteomes" id="UP000324222"/>
    </source>
</evidence>
<dbReference type="GO" id="GO:0005886">
    <property type="term" value="C:plasma membrane"/>
    <property type="evidence" value="ECO:0007669"/>
    <property type="project" value="TreeGrafter"/>
</dbReference>
<dbReference type="GO" id="GO:0089718">
    <property type="term" value="P:amino acid import across plasma membrane"/>
    <property type="evidence" value="ECO:0007669"/>
    <property type="project" value="TreeGrafter"/>
</dbReference>
<evidence type="ECO:0000256" key="7">
    <source>
        <dbReference type="ARBA" id="ARBA00023136"/>
    </source>
</evidence>
<dbReference type="PANTHER" id="PTHR11616">
    <property type="entry name" value="SODIUM/CHLORIDE DEPENDENT TRANSPORTER"/>
    <property type="match status" value="1"/>
</dbReference>
<dbReference type="OrthoDB" id="6581954at2759"/>
<comment type="subcellular location">
    <subcellularLocation>
        <location evidence="1">Membrane</location>
        <topology evidence="1">Multi-pass membrane protein</topology>
    </subcellularLocation>
</comment>
<evidence type="ECO:0000256" key="6">
    <source>
        <dbReference type="ARBA" id="ARBA00022989"/>
    </source>
</evidence>
<dbReference type="GO" id="GO:0015187">
    <property type="term" value="F:glycine transmembrane transporter activity"/>
    <property type="evidence" value="ECO:0007669"/>
    <property type="project" value="TreeGrafter"/>
</dbReference>
<comment type="similarity">
    <text evidence="2">Belongs to the sodium:neurotransmitter symporter (SNF) (TC 2.A.22) family.</text>
</comment>
<feature type="transmembrane region" description="Helical" evidence="8">
    <location>
        <begin position="49"/>
        <end position="71"/>
    </location>
</feature>
<dbReference type="Proteomes" id="UP000324222">
    <property type="component" value="Unassembled WGS sequence"/>
</dbReference>
<evidence type="ECO:0000256" key="1">
    <source>
        <dbReference type="ARBA" id="ARBA00004141"/>
    </source>
</evidence>
<dbReference type="Pfam" id="PF00209">
    <property type="entry name" value="SNF"/>
    <property type="match status" value="1"/>
</dbReference>
<evidence type="ECO:0000313" key="9">
    <source>
        <dbReference type="EMBL" id="MPC94808.1"/>
    </source>
</evidence>
<dbReference type="PANTHER" id="PTHR11616:SF236">
    <property type="entry name" value="TRANSPORTER"/>
    <property type="match status" value="1"/>
</dbReference>
<evidence type="ECO:0000256" key="4">
    <source>
        <dbReference type="ARBA" id="ARBA00022692"/>
    </source>
</evidence>
<keyword evidence="6 8" id="KW-1133">Transmembrane helix</keyword>
<dbReference type="InterPro" id="IPR000175">
    <property type="entry name" value="Na/ntran_symport"/>
</dbReference>
<accession>A0A5B7JNZ1</accession>
<reference evidence="9 10" key="1">
    <citation type="submission" date="2019-05" db="EMBL/GenBank/DDBJ databases">
        <title>Another draft genome of Portunus trituberculatus and its Hox gene families provides insights of decapod evolution.</title>
        <authorList>
            <person name="Jeong J.-H."/>
            <person name="Song I."/>
            <person name="Kim S."/>
            <person name="Choi T."/>
            <person name="Kim D."/>
            <person name="Ryu S."/>
            <person name="Kim W."/>
        </authorList>
    </citation>
    <scope>NUCLEOTIDE SEQUENCE [LARGE SCALE GENOMIC DNA]</scope>
    <source>
        <tissue evidence="9">Muscle</tissue>
    </source>
</reference>
<dbReference type="SUPFAM" id="SSF161070">
    <property type="entry name" value="SNF-like"/>
    <property type="match status" value="1"/>
</dbReference>
<proteinExistence type="inferred from homology"/>
<dbReference type="GO" id="GO:0015179">
    <property type="term" value="F:L-amino acid transmembrane transporter activity"/>
    <property type="evidence" value="ECO:0007669"/>
    <property type="project" value="TreeGrafter"/>
</dbReference>
<keyword evidence="7 8" id="KW-0472">Membrane</keyword>
<dbReference type="PRINTS" id="PR00176">
    <property type="entry name" value="NANEUSMPORT"/>
</dbReference>
<evidence type="ECO:0000256" key="5">
    <source>
        <dbReference type="ARBA" id="ARBA00022847"/>
    </source>
</evidence>
<keyword evidence="3" id="KW-0813">Transport</keyword>
<organism evidence="9 10">
    <name type="scientific">Portunus trituberculatus</name>
    <name type="common">Swimming crab</name>
    <name type="synonym">Neptunus trituberculatus</name>
    <dbReference type="NCBI Taxonomy" id="210409"/>
    <lineage>
        <taxon>Eukaryota</taxon>
        <taxon>Metazoa</taxon>
        <taxon>Ecdysozoa</taxon>
        <taxon>Arthropoda</taxon>
        <taxon>Crustacea</taxon>
        <taxon>Multicrustacea</taxon>
        <taxon>Malacostraca</taxon>
        <taxon>Eumalacostraca</taxon>
        <taxon>Eucarida</taxon>
        <taxon>Decapoda</taxon>
        <taxon>Pleocyemata</taxon>
        <taxon>Brachyura</taxon>
        <taxon>Eubrachyura</taxon>
        <taxon>Portunoidea</taxon>
        <taxon>Portunidae</taxon>
        <taxon>Portuninae</taxon>
        <taxon>Portunus</taxon>
    </lineage>
</organism>
<keyword evidence="10" id="KW-1185">Reference proteome</keyword>
<evidence type="ECO:0000256" key="3">
    <source>
        <dbReference type="ARBA" id="ARBA00022448"/>
    </source>
</evidence>
<comment type="caution">
    <text evidence="9">The sequence shown here is derived from an EMBL/GenBank/DDBJ whole genome shotgun (WGS) entry which is preliminary data.</text>
</comment>
<evidence type="ECO:0000256" key="8">
    <source>
        <dbReference type="SAM" id="Phobius"/>
    </source>
</evidence>
<dbReference type="InterPro" id="IPR037272">
    <property type="entry name" value="SNS_sf"/>
</dbReference>
<dbReference type="GO" id="GO:0005283">
    <property type="term" value="F:amino acid:sodium symporter activity"/>
    <property type="evidence" value="ECO:0007669"/>
    <property type="project" value="TreeGrafter"/>
</dbReference>
<sequence>MFDTFAGSMGLIIIAFFETIVISYVYGHKKFSSDIEKMIGEYPGIYWQATWRFISPITIFTIVVASVYYRITNPSTYPAWNAEEVCVCVCS</sequence>
<dbReference type="AlphaFoldDB" id="A0A5B7JNZ1"/>